<gene>
    <name evidence="2" type="ORF">MSTE_03139</name>
</gene>
<keyword evidence="3" id="KW-1185">Reference proteome</keyword>
<evidence type="ECO:0000313" key="3">
    <source>
        <dbReference type="Proteomes" id="UP000217954"/>
    </source>
</evidence>
<dbReference type="PROSITE" id="PS51257">
    <property type="entry name" value="PROKAR_LIPOPROTEIN"/>
    <property type="match status" value="1"/>
</dbReference>
<proteinExistence type="predicted"/>
<dbReference type="KEGG" id="mste:MSTE_03139"/>
<sequence length="226" mass="24087">MRVHRGFRNITAIAASALALVSCTQTVPGTATWPGARIAQSLLTADELPQGAKYDRVVADLGPVTVNNQQVIGAMPSNPQGCADGLSPRLANAGRAGPENTARYIARFNGANIIVSLLRDTIDLANVKAVATRCAKYEVFFDKNSPGTPMITDPVQGGPVGVLIYKQTMIMPKGTTSRYMAFANVRGVAMVATSFDLRDPSVKAVATMPHTFLDIVAKQVEKIERT</sequence>
<evidence type="ECO:0000256" key="1">
    <source>
        <dbReference type="SAM" id="SignalP"/>
    </source>
</evidence>
<accession>A0A1Z4EZS8</accession>
<dbReference type="Proteomes" id="UP000217954">
    <property type="component" value="Chromosome"/>
</dbReference>
<evidence type="ECO:0008006" key="4">
    <source>
        <dbReference type="Google" id="ProtNLM"/>
    </source>
</evidence>
<feature type="signal peptide" evidence="1">
    <location>
        <begin position="1"/>
        <end position="19"/>
    </location>
</feature>
<reference evidence="3" key="1">
    <citation type="journal article" date="2017" name="Genome Announc.">
        <title>Complete Genome Sequence of Mycobacterium stephanolepidis.</title>
        <authorList>
            <person name="Fukano H."/>
            <person name="Yoshida M."/>
            <person name="Katayama Y."/>
            <person name="Omatsu T."/>
            <person name="Mizutani T."/>
            <person name="Kurata O."/>
            <person name="Wada S."/>
            <person name="Hoshino Y."/>
        </authorList>
    </citation>
    <scope>NUCLEOTIDE SEQUENCE [LARGE SCALE GENOMIC DNA]</scope>
    <source>
        <strain evidence="3">NJB0901</strain>
    </source>
</reference>
<organism evidence="2 3">
    <name type="scientific">[Mycobacterium] stephanolepidis</name>
    <dbReference type="NCBI Taxonomy" id="1520670"/>
    <lineage>
        <taxon>Bacteria</taxon>
        <taxon>Bacillati</taxon>
        <taxon>Actinomycetota</taxon>
        <taxon>Actinomycetes</taxon>
        <taxon>Mycobacteriales</taxon>
        <taxon>Mycobacteriaceae</taxon>
        <taxon>Mycobacteroides</taxon>
    </lineage>
</organism>
<protein>
    <recommendedName>
        <fullName evidence="4">DUF5642 domain-containing protein</fullName>
    </recommendedName>
</protein>
<dbReference type="AlphaFoldDB" id="A0A1Z4EZS8"/>
<name>A0A1Z4EZS8_9MYCO</name>
<keyword evidence="1" id="KW-0732">Signal</keyword>
<dbReference type="EMBL" id="AP018165">
    <property type="protein sequence ID" value="BAX98444.1"/>
    <property type="molecule type" value="Genomic_DNA"/>
</dbReference>
<evidence type="ECO:0000313" key="2">
    <source>
        <dbReference type="EMBL" id="BAX98444.1"/>
    </source>
</evidence>
<reference evidence="2 3" key="2">
    <citation type="journal article" date="2017" name="Int. J. Syst. Evol. Microbiol.">
        <title>Mycobacterium stephanolepidis sp. nov., a rapidly growing species related to Mycobacterium chelonae, isolated from marine teleost fish, Stephanolepis cirrhifer.</title>
        <authorList>
            <person name="Fukano H."/>
            <person name="Wada S."/>
            <person name="Kurata O."/>
            <person name="Katayama K."/>
            <person name="Fujiwara N."/>
            <person name="Hoshino Y."/>
        </authorList>
    </citation>
    <scope>NUCLEOTIDE SEQUENCE [LARGE SCALE GENOMIC DNA]</scope>
    <source>
        <strain evidence="2 3">NJB0901</strain>
    </source>
</reference>
<feature type="chain" id="PRO_5039207956" description="DUF5642 domain-containing protein" evidence="1">
    <location>
        <begin position="20"/>
        <end position="226"/>
    </location>
</feature>